<accession>A0A834FZK2</accession>
<gene>
    <name evidence="2" type="ORF">RHSIM_RhsimUnG0174000</name>
</gene>
<dbReference type="AlphaFoldDB" id="A0A834FZK2"/>
<name>A0A834FZK2_RHOSS</name>
<keyword evidence="3" id="KW-1185">Reference proteome</keyword>
<feature type="signal peptide" evidence="1">
    <location>
        <begin position="1"/>
        <end position="24"/>
    </location>
</feature>
<reference evidence="2" key="1">
    <citation type="submission" date="2019-11" db="EMBL/GenBank/DDBJ databases">
        <authorList>
            <person name="Liu Y."/>
            <person name="Hou J."/>
            <person name="Li T.-Q."/>
            <person name="Guan C.-H."/>
            <person name="Wu X."/>
            <person name="Wu H.-Z."/>
            <person name="Ling F."/>
            <person name="Zhang R."/>
            <person name="Shi X.-G."/>
            <person name="Ren J.-P."/>
            <person name="Chen E.-F."/>
            <person name="Sun J.-M."/>
        </authorList>
    </citation>
    <scope>NUCLEOTIDE SEQUENCE</scope>
    <source>
        <strain evidence="2">Adult_tree_wgs_1</strain>
        <tissue evidence="2">Leaves</tissue>
    </source>
</reference>
<keyword evidence="1" id="KW-0732">Signal</keyword>
<sequence>MEFRSSCSLNVLVAAGILLVSVLAGVTQDCDAISFPLVQPRGFWLCMDIRFGQLRSKYAPLTASSSSEYVHCHASLRTSCLPSSISHEGTVLQFGHLHLPIVQLRLVSIYVGLLTSNLICPVANGAEPKFCWMHRGSKSDKSVDRMLH</sequence>
<dbReference type="Proteomes" id="UP000626092">
    <property type="component" value="Unassembled WGS sequence"/>
</dbReference>
<organism evidence="2 3">
    <name type="scientific">Rhododendron simsii</name>
    <name type="common">Sims's rhododendron</name>
    <dbReference type="NCBI Taxonomy" id="118357"/>
    <lineage>
        <taxon>Eukaryota</taxon>
        <taxon>Viridiplantae</taxon>
        <taxon>Streptophyta</taxon>
        <taxon>Embryophyta</taxon>
        <taxon>Tracheophyta</taxon>
        <taxon>Spermatophyta</taxon>
        <taxon>Magnoliopsida</taxon>
        <taxon>eudicotyledons</taxon>
        <taxon>Gunneridae</taxon>
        <taxon>Pentapetalae</taxon>
        <taxon>asterids</taxon>
        <taxon>Ericales</taxon>
        <taxon>Ericaceae</taxon>
        <taxon>Ericoideae</taxon>
        <taxon>Rhodoreae</taxon>
        <taxon>Rhododendron</taxon>
    </lineage>
</organism>
<evidence type="ECO:0000313" key="3">
    <source>
        <dbReference type="Proteomes" id="UP000626092"/>
    </source>
</evidence>
<protein>
    <submittedName>
        <fullName evidence="2">Uncharacterized protein</fullName>
    </submittedName>
</protein>
<dbReference type="EMBL" id="WJXA01000391">
    <property type="protein sequence ID" value="KAF7112975.1"/>
    <property type="molecule type" value="Genomic_DNA"/>
</dbReference>
<evidence type="ECO:0000313" key="2">
    <source>
        <dbReference type="EMBL" id="KAF7112975.1"/>
    </source>
</evidence>
<proteinExistence type="predicted"/>
<comment type="caution">
    <text evidence="2">The sequence shown here is derived from an EMBL/GenBank/DDBJ whole genome shotgun (WGS) entry which is preliminary data.</text>
</comment>
<evidence type="ECO:0000256" key="1">
    <source>
        <dbReference type="SAM" id="SignalP"/>
    </source>
</evidence>
<feature type="chain" id="PRO_5032846303" evidence="1">
    <location>
        <begin position="25"/>
        <end position="148"/>
    </location>
</feature>
<dbReference type="OrthoDB" id="10607930at2759"/>